<evidence type="ECO:0000313" key="3">
    <source>
        <dbReference type="EMBL" id="RED52615.1"/>
    </source>
</evidence>
<evidence type="ECO:0000256" key="1">
    <source>
        <dbReference type="ARBA" id="ARBA00004196"/>
    </source>
</evidence>
<dbReference type="InterPro" id="IPR012480">
    <property type="entry name" value="Hepar_II_III_C"/>
</dbReference>
<dbReference type="Gene3D" id="2.70.98.70">
    <property type="match status" value="1"/>
</dbReference>
<dbReference type="Gene3D" id="1.50.10.100">
    <property type="entry name" value="Chondroitin AC/alginate lyase"/>
    <property type="match status" value="1"/>
</dbReference>
<dbReference type="AlphaFoldDB" id="A0A3D9HT64"/>
<dbReference type="InterPro" id="IPR008929">
    <property type="entry name" value="Chondroitin_lyas"/>
</dbReference>
<dbReference type="RefSeq" id="WP_181907627.1">
    <property type="nucleotide sequence ID" value="NZ_QRDY01000033.1"/>
</dbReference>
<gene>
    <name evidence="3" type="ORF">DFP95_13313</name>
</gene>
<dbReference type="Pfam" id="PF07940">
    <property type="entry name" value="Hepar_II_III_C"/>
    <property type="match status" value="1"/>
</dbReference>
<reference evidence="3 4" key="1">
    <citation type="submission" date="2018-07" db="EMBL/GenBank/DDBJ databases">
        <title>Genomic Encyclopedia of Type Strains, Phase III (KMG-III): the genomes of soil and plant-associated and newly described type strains.</title>
        <authorList>
            <person name="Whitman W."/>
        </authorList>
    </citation>
    <scope>NUCLEOTIDE SEQUENCE [LARGE SCALE GENOMIC DNA]</scope>
    <source>
        <strain evidence="3 4">CECT 8236</strain>
    </source>
</reference>
<evidence type="ECO:0000259" key="2">
    <source>
        <dbReference type="Pfam" id="PF07940"/>
    </source>
</evidence>
<organism evidence="3 4">
    <name type="scientific">Cohnella lupini</name>
    <dbReference type="NCBI Taxonomy" id="1294267"/>
    <lineage>
        <taxon>Bacteria</taxon>
        <taxon>Bacillati</taxon>
        <taxon>Bacillota</taxon>
        <taxon>Bacilli</taxon>
        <taxon>Bacillales</taxon>
        <taxon>Paenibacillaceae</taxon>
        <taxon>Cohnella</taxon>
    </lineage>
</organism>
<sequence length="632" mass="72211">MIKEKYDSLSAPDRVLRSADEFLPFPRANDREAWVKLDPESKERWTSFAASHREFGWPALTMSSYMDSKRKGDIHGYLDPHWERRSALGGFVLAECIEDEGTYLNQIVNGIFCVCEETSWMQPIANTYLQKKNPAELLPAASDHVVDLNSSETAALLSWTYYLLKDRLDSISPRIGQRIRREVRDRVLTPYLQNDDYWWMGFIQGQRVNNWNPWCNANVIMSLLVLEEDQEVREQGLLKVMRSLDVFLETHSPDGCCDEGPMYWSRSGGSLYDCLELLGLASSGKLNVFDEPLVRDIGTYLYKVHIHGDYCVDFADGDAIAPLPGDVVYGYGRSIKDDKLMRLGASAKASIPALRNWFPIYRFTRELFSAEERKRLGARAPYARDSWMAHAQVMTARSEEGTEQGLYLAAKGGHNLESHNHNDVGSFLVYADGLPALIDLGTEAYTMKTFSPQRFELWYLQSAYHNLPTVNGTMQRDGGDYRADNAEYRLDGNGAEMKIDIARAYPDESGIRSWERAFRLLRKSGSSIEIVDRFSLNEPTADISFSLMTLCPPVLSERESGKVWLEYAAGRRMRIEYDEERLTALSERIELTDWRLKANWGTEVYRLILSLNAPLAEGEFILRITQEEEEKA</sequence>
<name>A0A3D9HT64_9BACL</name>
<dbReference type="SUPFAM" id="SSF48230">
    <property type="entry name" value="Chondroitin AC/alginate lyase"/>
    <property type="match status" value="1"/>
</dbReference>
<protein>
    <submittedName>
        <fullName evidence="3">Heparinase II/III-like protein</fullName>
    </submittedName>
</protein>
<dbReference type="GO" id="GO:0016829">
    <property type="term" value="F:lyase activity"/>
    <property type="evidence" value="ECO:0007669"/>
    <property type="project" value="InterPro"/>
</dbReference>
<keyword evidence="4" id="KW-1185">Reference proteome</keyword>
<dbReference type="Proteomes" id="UP000256869">
    <property type="component" value="Unassembled WGS sequence"/>
</dbReference>
<dbReference type="GO" id="GO:0030313">
    <property type="term" value="C:cell envelope"/>
    <property type="evidence" value="ECO:0007669"/>
    <property type="project" value="UniProtKB-SubCell"/>
</dbReference>
<feature type="domain" description="Heparinase II/III-like C-terminal" evidence="2">
    <location>
        <begin position="407"/>
        <end position="551"/>
    </location>
</feature>
<comment type="subcellular location">
    <subcellularLocation>
        <location evidence="1">Cell envelope</location>
    </subcellularLocation>
</comment>
<evidence type="ECO:0000313" key="4">
    <source>
        <dbReference type="Proteomes" id="UP000256869"/>
    </source>
</evidence>
<dbReference type="EMBL" id="QRDY01000033">
    <property type="protein sequence ID" value="RED52615.1"/>
    <property type="molecule type" value="Genomic_DNA"/>
</dbReference>
<accession>A0A3D9HT64</accession>
<proteinExistence type="predicted"/>
<comment type="caution">
    <text evidence="3">The sequence shown here is derived from an EMBL/GenBank/DDBJ whole genome shotgun (WGS) entry which is preliminary data.</text>
</comment>